<reference evidence="2" key="1">
    <citation type="journal article" date="2019" name="Int. J. Syst. Evol. Microbiol.">
        <title>The Global Catalogue of Microorganisms (GCM) 10K type strain sequencing project: providing services to taxonomists for standard genome sequencing and annotation.</title>
        <authorList>
            <consortium name="The Broad Institute Genomics Platform"/>
            <consortium name="The Broad Institute Genome Sequencing Center for Infectious Disease"/>
            <person name="Wu L."/>
            <person name="Ma J."/>
        </authorList>
    </citation>
    <scope>NUCLEOTIDE SEQUENCE [LARGE SCALE GENOMIC DNA]</scope>
    <source>
        <strain evidence="2">ICMP 6774ER</strain>
    </source>
</reference>
<organism evidence="1 2">
    <name type="scientific">Nonomuraea mangrovi</name>
    <dbReference type="NCBI Taxonomy" id="2316207"/>
    <lineage>
        <taxon>Bacteria</taxon>
        <taxon>Bacillati</taxon>
        <taxon>Actinomycetota</taxon>
        <taxon>Actinomycetes</taxon>
        <taxon>Streptosporangiales</taxon>
        <taxon>Streptosporangiaceae</taxon>
        <taxon>Nonomuraea</taxon>
    </lineage>
</organism>
<gene>
    <name evidence="1" type="ORF">ACFSKW_39515</name>
</gene>
<name>A0ABW4TB29_9ACTN</name>
<dbReference type="Proteomes" id="UP001597368">
    <property type="component" value="Unassembled WGS sequence"/>
</dbReference>
<evidence type="ECO:0000313" key="1">
    <source>
        <dbReference type="EMBL" id="MFD1937574.1"/>
    </source>
</evidence>
<comment type="caution">
    <text evidence="1">The sequence shown here is derived from an EMBL/GenBank/DDBJ whole genome shotgun (WGS) entry which is preliminary data.</text>
</comment>
<sequence>MLVARLQTMNAALSKLATERDRIAATLEKATQTAADVAERARSSAALSTLTEEERATPEGIAAALRNRLQAIDAFQADVQRLQKRGLDKSLIEQLVTGGPDQSGAIADTLSKASAATLREINSLQRRINTNSKFFGQQAADFLFDAGDNAGRGFLTGLKSQEKEIKALMVEIAKTVSTTIKKELKIKSPSRVLRADGRDSARGYLLGLEDIAPQVRAAAARLVEPVTPARTQPFRPARETAAANRPVAPRGQQQTAQAVRELTINNTFHQVMTSANEIVAEQERRLTAALR</sequence>
<protein>
    <submittedName>
        <fullName evidence="1">Uncharacterized protein</fullName>
    </submittedName>
</protein>
<evidence type="ECO:0000313" key="2">
    <source>
        <dbReference type="Proteomes" id="UP001597368"/>
    </source>
</evidence>
<dbReference type="RefSeq" id="WP_379578880.1">
    <property type="nucleotide sequence ID" value="NZ_JBHUFV010000061.1"/>
</dbReference>
<accession>A0ABW4TB29</accession>
<proteinExistence type="predicted"/>
<dbReference type="EMBL" id="JBHUFV010000061">
    <property type="protein sequence ID" value="MFD1937574.1"/>
    <property type="molecule type" value="Genomic_DNA"/>
</dbReference>
<keyword evidence="2" id="KW-1185">Reference proteome</keyword>